<dbReference type="Proteomes" id="UP000034753">
    <property type="component" value="Unassembled WGS sequence"/>
</dbReference>
<sequence length="142" mass="16611">MKKTKPTIFSLGHSNVSIWVFTQKLKENKIKILVDVRTIPLSRFCPHFSQKPLQKTLASENILYLYRGRNLGGRGVNTEYEETIDEVVDMVKRGEKVCVLCSEKDYRKCHRYTLLTPSFEERGVTVFHIEYENENKTTKHSK</sequence>
<protein>
    <recommendedName>
        <fullName evidence="3">DUF488 domain-containing protein</fullName>
    </recommendedName>
</protein>
<dbReference type="Pfam" id="PF04343">
    <property type="entry name" value="DUF488"/>
    <property type="match status" value="2"/>
</dbReference>
<gene>
    <name evidence="1" type="ORF">UU67_C0051G0005</name>
</gene>
<comment type="caution">
    <text evidence="1">The sequence shown here is derived from an EMBL/GenBank/DDBJ whole genome shotgun (WGS) entry which is preliminary data.</text>
</comment>
<accession>A0A0G0YS75</accession>
<organism evidence="1 2">
    <name type="scientific">Candidatus Daviesbacteria bacterium GW2011_GWB1_41_5</name>
    <dbReference type="NCBI Taxonomy" id="1618429"/>
    <lineage>
        <taxon>Bacteria</taxon>
        <taxon>Candidatus Daviesiibacteriota</taxon>
    </lineage>
</organism>
<evidence type="ECO:0000313" key="2">
    <source>
        <dbReference type="Proteomes" id="UP000034753"/>
    </source>
</evidence>
<name>A0A0G0YS75_9BACT</name>
<dbReference type="PANTHER" id="PTHR39337:SF1">
    <property type="entry name" value="BLR5642 PROTEIN"/>
    <property type="match status" value="1"/>
</dbReference>
<dbReference type="PANTHER" id="PTHR39337">
    <property type="entry name" value="BLR5642 PROTEIN"/>
    <property type="match status" value="1"/>
</dbReference>
<dbReference type="EMBL" id="LCBN01000051">
    <property type="protein sequence ID" value="KKS12531.1"/>
    <property type="molecule type" value="Genomic_DNA"/>
</dbReference>
<dbReference type="AlphaFoldDB" id="A0A0G0YS75"/>
<evidence type="ECO:0000313" key="1">
    <source>
        <dbReference type="EMBL" id="KKS12531.1"/>
    </source>
</evidence>
<evidence type="ECO:0008006" key="3">
    <source>
        <dbReference type="Google" id="ProtNLM"/>
    </source>
</evidence>
<reference evidence="1 2" key="1">
    <citation type="journal article" date="2015" name="Nature">
        <title>rRNA introns, odd ribosomes, and small enigmatic genomes across a large radiation of phyla.</title>
        <authorList>
            <person name="Brown C.T."/>
            <person name="Hug L.A."/>
            <person name="Thomas B.C."/>
            <person name="Sharon I."/>
            <person name="Castelle C.J."/>
            <person name="Singh A."/>
            <person name="Wilkins M.J."/>
            <person name="Williams K.H."/>
            <person name="Banfield J.F."/>
        </authorList>
    </citation>
    <scope>NUCLEOTIDE SEQUENCE [LARGE SCALE GENOMIC DNA]</scope>
</reference>
<dbReference type="InterPro" id="IPR007438">
    <property type="entry name" value="DUF488"/>
</dbReference>
<proteinExistence type="predicted"/>